<proteinExistence type="predicted"/>
<evidence type="ECO:0000313" key="2">
    <source>
        <dbReference type="Proteomes" id="UP001228376"/>
    </source>
</evidence>
<name>A0ABU5CEB0_9BACI</name>
<sequence length="54" mass="6113">MWIITRYLGSNIAMFEFNTEKEARDALKTMKGVKILSEVGCSSIPNYKYKHGAA</sequence>
<keyword evidence="2" id="KW-1185">Reference proteome</keyword>
<organism evidence="1 2">
    <name type="scientific">Tigheibacillus jepli</name>
    <dbReference type="NCBI Taxonomy" id="3035914"/>
    <lineage>
        <taxon>Bacteria</taxon>
        <taxon>Bacillati</taxon>
        <taxon>Bacillota</taxon>
        <taxon>Bacilli</taxon>
        <taxon>Bacillales</taxon>
        <taxon>Bacillaceae</taxon>
        <taxon>Tigheibacillus</taxon>
    </lineage>
</organism>
<dbReference type="Proteomes" id="UP001228376">
    <property type="component" value="Unassembled WGS sequence"/>
</dbReference>
<dbReference type="RefSeq" id="WP_306068289.1">
    <property type="nucleotide sequence ID" value="NZ_JAROCA020000001.1"/>
</dbReference>
<accession>A0ABU5CEB0</accession>
<gene>
    <name evidence="1" type="ORF">P5G51_001100</name>
</gene>
<comment type="caution">
    <text evidence="1">The sequence shown here is derived from an EMBL/GenBank/DDBJ whole genome shotgun (WGS) entry which is preliminary data.</text>
</comment>
<evidence type="ECO:0000313" key="1">
    <source>
        <dbReference type="EMBL" id="MDY0404187.1"/>
    </source>
</evidence>
<protein>
    <recommendedName>
        <fullName evidence="3">RRM domain-containing protein</fullName>
    </recommendedName>
</protein>
<evidence type="ECO:0008006" key="3">
    <source>
        <dbReference type="Google" id="ProtNLM"/>
    </source>
</evidence>
<reference evidence="1 2" key="1">
    <citation type="submission" date="2023-10" db="EMBL/GenBank/DDBJ databases">
        <title>179-bfca-hs.</title>
        <authorList>
            <person name="Miliotis G."/>
            <person name="Sengupta P."/>
            <person name="Hameed A."/>
            <person name="Chuvochina M."/>
            <person name="Mcdonagh F."/>
            <person name="Simpson A.C."/>
            <person name="Singh N.K."/>
            <person name="Rekha P.D."/>
            <person name="Raman K."/>
            <person name="Hugenholtz P."/>
            <person name="Venkateswaran K."/>
        </authorList>
    </citation>
    <scope>NUCLEOTIDE SEQUENCE [LARGE SCALE GENOMIC DNA]</scope>
    <source>
        <strain evidence="1 2">179-BFC-A-HS</strain>
    </source>
</reference>
<dbReference type="EMBL" id="JAROCA020000001">
    <property type="protein sequence ID" value="MDY0404187.1"/>
    <property type="molecule type" value="Genomic_DNA"/>
</dbReference>